<evidence type="ECO:0000313" key="2">
    <source>
        <dbReference type="Proteomes" id="UP000077927"/>
    </source>
</evidence>
<sequence>MPARGGANIARMHYADVRHAYNAGFNDAFHMHVIASECHPREGGDPIASTALDFFLRWTGGSVPAVS</sequence>
<gene>
    <name evidence="1" type="ORF">ACS15_4359</name>
</gene>
<evidence type="ECO:0000313" key="1">
    <source>
        <dbReference type="EMBL" id="ANH76953.1"/>
    </source>
</evidence>
<reference evidence="1 2" key="1">
    <citation type="submission" date="2015-09" db="EMBL/GenBank/DDBJ databases">
        <authorList>
            <person name="Xu Y."/>
            <person name="Nagy A."/>
            <person name="Liu N.T."/>
            <person name="Nou X."/>
        </authorList>
    </citation>
    <scope>NUCLEOTIDE SEQUENCE [LARGE SCALE GENOMIC DNA]</scope>
    <source>
        <strain evidence="1 2">FC1138</strain>
    </source>
</reference>
<proteinExistence type="predicted"/>
<dbReference type="AlphaFoldDB" id="A0AAC9BPR4"/>
<dbReference type="Proteomes" id="UP000077927">
    <property type="component" value="Chromosome 2"/>
</dbReference>
<protein>
    <submittedName>
        <fullName evidence="1">Uncharacterized protein</fullName>
    </submittedName>
</protein>
<accession>A0AAC9BPR4</accession>
<organism evidence="1 2">
    <name type="scientific">Ralstonia insidiosa</name>
    <dbReference type="NCBI Taxonomy" id="190721"/>
    <lineage>
        <taxon>Bacteria</taxon>
        <taxon>Pseudomonadati</taxon>
        <taxon>Pseudomonadota</taxon>
        <taxon>Betaproteobacteria</taxon>
        <taxon>Burkholderiales</taxon>
        <taxon>Burkholderiaceae</taxon>
        <taxon>Ralstonia</taxon>
    </lineage>
</organism>
<name>A0AAC9BPR4_9RALS</name>
<dbReference type="EMBL" id="CP012606">
    <property type="protein sequence ID" value="ANH76953.1"/>
    <property type="molecule type" value="Genomic_DNA"/>
</dbReference>
<dbReference type="KEGG" id="rin:ACS15_4359"/>